<keyword evidence="2 6" id="KW-0418">Kinase</keyword>
<sequence length="571" mass="59116">MGRHADPDERWLAVTVHGAFFLLLGSSFARFLTRDQGGGALTEWVVALFAVFCLLYVLGSLLAPPPRPGAAPTARHLVWLGSVTAVWVALLVLAPSATWCAMPLLFAGLHALPPRIAVPVAAVLTVLVVVSEIRVADGALNPNMVVAPPAVAAVATAVLVHLQRQGVRQRVLIEDLVRTRHELAATGRRAGVLAERQRLATEIHDTLAQGLSSQRMLLQAAERVWDADPDAAREHLGKAAEITSRNLVEARRFVHDLAPADLSDQSLPDALTVLAHRESGPGLTVEFRLDGEPDPGRLPERVEAALLRIAQGALANIREHAAATRAAVTLTFLDDQVSLDVADNGRGFDVCVRVGEGGGGDRSAEARSSVSGEPVDPREAAQPVIGGAAGWPELDPASGETVTARASKALADGRASGASADGREAGDRSDWQEAGSPAHEPAGAEAVDDSTTGALADSQTSGNPSDEPTAPNPAHEPTSAQATEHPTTTAPAASQATGRPSDEPDAASAASGRPVGRADGARGHGLPAMRIRARQLGGVMTVESTPGEGTVVSVAVPLAPLPSVPVEEAAL</sequence>
<feature type="transmembrane region" description="Helical" evidence="5">
    <location>
        <begin position="12"/>
        <end position="32"/>
    </location>
</feature>
<evidence type="ECO:0000256" key="4">
    <source>
        <dbReference type="SAM" id="MobiDB-lite"/>
    </source>
</evidence>
<organism evidence="6 7">
    <name type="scientific">Streptomyces lincolnensis</name>
    <dbReference type="NCBI Taxonomy" id="1915"/>
    <lineage>
        <taxon>Bacteria</taxon>
        <taxon>Bacillati</taxon>
        <taxon>Actinomycetota</taxon>
        <taxon>Actinomycetes</taxon>
        <taxon>Kitasatosporales</taxon>
        <taxon>Streptomycetaceae</taxon>
        <taxon>Streptomyces</taxon>
    </lineage>
</organism>
<dbReference type="InterPro" id="IPR050482">
    <property type="entry name" value="Sensor_HK_TwoCompSys"/>
</dbReference>
<dbReference type="InterPro" id="IPR036890">
    <property type="entry name" value="HATPase_C_sf"/>
</dbReference>
<evidence type="ECO:0000256" key="5">
    <source>
        <dbReference type="SAM" id="Phobius"/>
    </source>
</evidence>
<feature type="compositionally biased region" description="Polar residues" evidence="4">
    <location>
        <begin position="449"/>
        <end position="466"/>
    </location>
</feature>
<evidence type="ECO:0000256" key="1">
    <source>
        <dbReference type="ARBA" id="ARBA00022679"/>
    </source>
</evidence>
<feature type="region of interest" description="Disordered" evidence="4">
    <location>
        <begin position="356"/>
        <end position="380"/>
    </location>
</feature>
<feature type="transmembrane region" description="Helical" evidence="5">
    <location>
        <begin position="145"/>
        <end position="162"/>
    </location>
</feature>
<keyword evidence="3" id="KW-0902">Two-component regulatory system</keyword>
<evidence type="ECO:0000313" key="6">
    <source>
        <dbReference type="EMBL" id="ANS63214.1"/>
    </source>
</evidence>
<feature type="region of interest" description="Disordered" evidence="4">
    <location>
        <begin position="410"/>
        <end position="527"/>
    </location>
</feature>
<proteinExistence type="predicted"/>
<dbReference type="PANTHER" id="PTHR24421">
    <property type="entry name" value="NITRATE/NITRITE SENSOR PROTEIN NARX-RELATED"/>
    <property type="match status" value="1"/>
</dbReference>
<keyword evidence="7" id="KW-1185">Reference proteome</keyword>
<dbReference type="AlphaFoldDB" id="A0A1B1M403"/>
<feature type="compositionally biased region" description="Low complexity" evidence="4">
    <location>
        <begin position="480"/>
        <end position="497"/>
    </location>
</feature>
<dbReference type="GO" id="GO:0046983">
    <property type="term" value="F:protein dimerization activity"/>
    <property type="evidence" value="ECO:0007669"/>
    <property type="project" value="InterPro"/>
</dbReference>
<dbReference type="Gene3D" id="1.20.5.1930">
    <property type="match status" value="1"/>
</dbReference>
<dbReference type="GO" id="GO:0016020">
    <property type="term" value="C:membrane"/>
    <property type="evidence" value="ECO:0007669"/>
    <property type="project" value="InterPro"/>
</dbReference>
<dbReference type="PATRIC" id="fig|1915.4.peg.1157"/>
<keyword evidence="5" id="KW-0812">Transmembrane</keyword>
<dbReference type="CDD" id="cd16917">
    <property type="entry name" value="HATPase_UhpB-NarQ-NarX-like"/>
    <property type="match status" value="1"/>
</dbReference>
<dbReference type="KEGG" id="sls:SLINC_0990"/>
<keyword evidence="1" id="KW-0808">Transferase</keyword>
<reference evidence="6 7" key="1">
    <citation type="submission" date="2016-07" db="EMBL/GenBank/DDBJ databases">
        <title>Enhancement of antibiotic productionsby engineered nitrateutilization in actinobacteria.</title>
        <authorList>
            <person name="Meng S.C."/>
        </authorList>
    </citation>
    <scope>NUCLEOTIDE SEQUENCE [LARGE SCALE GENOMIC DNA]</scope>
    <source>
        <strain evidence="6 7">NRRL 2936</strain>
    </source>
</reference>
<feature type="transmembrane region" description="Helical" evidence="5">
    <location>
        <begin position="116"/>
        <end position="133"/>
    </location>
</feature>
<dbReference type="Proteomes" id="UP000092598">
    <property type="component" value="Chromosome"/>
</dbReference>
<name>A0A1B1M403_STRLN</name>
<dbReference type="SUPFAM" id="SSF55874">
    <property type="entry name" value="ATPase domain of HSP90 chaperone/DNA topoisomerase II/histidine kinase"/>
    <property type="match status" value="2"/>
</dbReference>
<evidence type="ECO:0000313" key="7">
    <source>
        <dbReference type="Proteomes" id="UP000092598"/>
    </source>
</evidence>
<keyword evidence="5" id="KW-0472">Membrane</keyword>
<dbReference type="InterPro" id="IPR011712">
    <property type="entry name" value="Sig_transdc_His_kin_sub3_dim/P"/>
</dbReference>
<feature type="transmembrane region" description="Helical" evidence="5">
    <location>
        <begin position="44"/>
        <end position="64"/>
    </location>
</feature>
<gene>
    <name evidence="6" type="ORF">SLINC_0990</name>
</gene>
<feature type="transmembrane region" description="Helical" evidence="5">
    <location>
        <begin position="84"/>
        <end position="109"/>
    </location>
</feature>
<feature type="compositionally biased region" description="Basic and acidic residues" evidence="4">
    <location>
        <begin position="421"/>
        <end position="431"/>
    </location>
</feature>
<dbReference type="Gene3D" id="3.30.565.10">
    <property type="entry name" value="Histidine kinase-like ATPase, C-terminal domain"/>
    <property type="match status" value="2"/>
</dbReference>
<evidence type="ECO:0000256" key="3">
    <source>
        <dbReference type="ARBA" id="ARBA00023012"/>
    </source>
</evidence>
<dbReference type="Pfam" id="PF07730">
    <property type="entry name" value="HisKA_3"/>
    <property type="match status" value="1"/>
</dbReference>
<accession>A0A1B1M403</accession>
<evidence type="ECO:0000256" key="2">
    <source>
        <dbReference type="ARBA" id="ARBA00022777"/>
    </source>
</evidence>
<protein>
    <submittedName>
        <fullName evidence="6">Histidine autokinase</fullName>
    </submittedName>
</protein>
<keyword evidence="5" id="KW-1133">Transmembrane helix</keyword>
<dbReference type="PANTHER" id="PTHR24421:SF62">
    <property type="entry name" value="SENSORY TRANSDUCTION HISTIDINE KINASE"/>
    <property type="match status" value="1"/>
</dbReference>
<dbReference type="EMBL" id="CP016438">
    <property type="protein sequence ID" value="ANS63214.1"/>
    <property type="molecule type" value="Genomic_DNA"/>
</dbReference>
<dbReference type="GO" id="GO:0000155">
    <property type="term" value="F:phosphorelay sensor kinase activity"/>
    <property type="evidence" value="ECO:0007669"/>
    <property type="project" value="InterPro"/>
</dbReference>
<dbReference type="STRING" id="1915.SLINC_0990"/>